<evidence type="ECO:0000256" key="5">
    <source>
        <dbReference type="ARBA" id="ARBA00022806"/>
    </source>
</evidence>
<dbReference type="CDD" id="cd18791">
    <property type="entry name" value="SF2_C_RHA"/>
    <property type="match status" value="1"/>
</dbReference>
<keyword evidence="12" id="KW-1185">Reference proteome</keyword>
<evidence type="ECO:0000259" key="9">
    <source>
        <dbReference type="PROSITE" id="PS51192"/>
    </source>
</evidence>
<feature type="compositionally biased region" description="Acidic residues" evidence="8">
    <location>
        <begin position="679"/>
        <end position="698"/>
    </location>
</feature>
<feature type="compositionally biased region" description="Basic residues" evidence="8">
    <location>
        <begin position="1584"/>
        <end position="1594"/>
    </location>
</feature>
<feature type="compositionally biased region" description="Basic residues" evidence="8">
    <location>
        <begin position="1"/>
        <end position="10"/>
    </location>
</feature>
<feature type="domain" description="Helicase ATP-binding" evidence="9">
    <location>
        <begin position="340"/>
        <end position="532"/>
    </location>
</feature>
<evidence type="ECO:0000256" key="8">
    <source>
        <dbReference type="SAM" id="MobiDB-lite"/>
    </source>
</evidence>
<dbReference type="GO" id="GO:0003723">
    <property type="term" value="F:RNA binding"/>
    <property type="evidence" value="ECO:0007669"/>
    <property type="project" value="TreeGrafter"/>
</dbReference>
<feature type="region of interest" description="Disordered" evidence="8">
    <location>
        <begin position="603"/>
        <end position="698"/>
    </location>
</feature>
<dbReference type="SUPFAM" id="SSF52540">
    <property type="entry name" value="P-loop containing nucleoside triphosphate hydrolases"/>
    <property type="match status" value="1"/>
</dbReference>
<evidence type="ECO:0000256" key="7">
    <source>
        <dbReference type="ARBA" id="ARBA00047984"/>
    </source>
</evidence>
<feature type="region of interest" description="Disordered" evidence="8">
    <location>
        <begin position="1"/>
        <end position="25"/>
    </location>
</feature>
<dbReference type="SMART" id="SM00847">
    <property type="entry name" value="HA2"/>
    <property type="match status" value="1"/>
</dbReference>
<organism evidence="11 12">
    <name type="scientific">Chlamydomonas schloesseri</name>
    <dbReference type="NCBI Taxonomy" id="2026947"/>
    <lineage>
        <taxon>Eukaryota</taxon>
        <taxon>Viridiplantae</taxon>
        <taxon>Chlorophyta</taxon>
        <taxon>core chlorophytes</taxon>
        <taxon>Chlorophyceae</taxon>
        <taxon>CS clade</taxon>
        <taxon>Chlamydomonadales</taxon>
        <taxon>Chlamydomonadaceae</taxon>
        <taxon>Chlamydomonas</taxon>
    </lineage>
</organism>
<keyword evidence="6" id="KW-0067">ATP-binding</keyword>
<keyword evidence="5" id="KW-0347">Helicase</keyword>
<feature type="compositionally biased region" description="Acidic residues" evidence="8">
    <location>
        <begin position="1093"/>
        <end position="1111"/>
    </location>
</feature>
<comment type="caution">
    <text evidence="11">The sequence shown here is derived from an EMBL/GenBank/DDBJ whole genome shotgun (WGS) entry which is preliminary data.</text>
</comment>
<dbReference type="GO" id="GO:0003724">
    <property type="term" value="F:RNA helicase activity"/>
    <property type="evidence" value="ECO:0007669"/>
    <property type="project" value="UniProtKB-EC"/>
</dbReference>
<protein>
    <recommendedName>
        <fullName evidence="2">RNA helicase</fullName>
        <ecNumber evidence="2">3.6.4.13</ecNumber>
    </recommendedName>
</protein>
<evidence type="ECO:0000256" key="2">
    <source>
        <dbReference type="ARBA" id="ARBA00012552"/>
    </source>
</evidence>
<dbReference type="Gene3D" id="1.20.120.1080">
    <property type="match status" value="1"/>
</dbReference>
<evidence type="ECO:0000259" key="10">
    <source>
        <dbReference type="PROSITE" id="PS51194"/>
    </source>
</evidence>
<dbReference type="GO" id="GO:0016787">
    <property type="term" value="F:hydrolase activity"/>
    <property type="evidence" value="ECO:0007669"/>
    <property type="project" value="UniProtKB-KW"/>
</dbReference>
<dbReference type="Pfam" id="PF04408">
    <property type="entry name" value="WHD_HA2"/>
    <property type="match status" value="1"/>
</dbReference>
<evidence type="ECO:0000256" key="1">
    <source>
        <dbReference type="ARBA" id="ARBA00008792"/>
    </source>
</evidence>
<proteinExistence type="inferred from homology"/>
<dbReference type="InterPro" id="IPR056371">
    <property type="entry name" value="DHX37-like_C"/>
</dbReference>
<feature type="compositionally biased region" description="Low complexity" evidence="8">
    <location>
        <begin position="1114"/>
        <end position="1130"/>
    </location>
</feature>
<dbReference type="SMART" id="SM00490">
    <property type="entry name" value="HELICc"/>
    <property type="match status" value="1"/>
</dbReference>
<feature type="domain" description="Helicase C-terminal" evidence="10">
    <location>
        <begin position="689"/>
        <end position="894"/>
    </location>
</feature>
<feature type="compositionally biased region" description="Low complexity" evidence="8">
    <location>
        <begin position="604"/>
        <end position="616"/>
    </location>
</feature>
<evidence type="ECO:0000256" key="6">
    <source>
        <dbReference type="ARBA" id="ARBA00022840"/>
    </source>
</evidence>
<dbReference type="InterPro" id="IPR011709">
    <property type="entry name" value="DEAD-box_helicase_OB_fold"/>
</dbReference>
<evidence type="ECO:0000256" key="3">
    <source>
        <dbReference type="ARBA" id="ARBA00022741"/>
    </source>
</evidence>
<feature type="region of interest" description="Disordered" evidence="8">
    <location>
        <begin position="1024"/>
        <end position="1145"/>
    </location>
</feature>
<dbReference type="InterPro" id="IPR014001">
    <property type="entry name" value="Helicase_ATP-bd"/>
</dbReference>
<keyword evidence="3" id="KW-0547">Nucleotide-binding</keyword>
<gene>
    <name evidence="11" type="ORF">HYH02_011311</name>
</gene>
<evidence type="ECO:0000313" key="12">
    <source>
        <dbReference type="Proteomes" id="UP000613740"/>
    </source>
</evidence>
<dbReference type="Pfam" id="PF07717">
    <property type="entry name" value="OB_NTP_bind"/>
    <property type="match status" value="1"/>
</dbReference>
<dbReference type="GO" id="GO:0005524">
    <property type="term" value="F:ATP binding"/>
    <property type="evidence" value="ECO:0007669"/>
    <property type="project" value="UniProtKB-KW"/>
</dbReference>
<feature type="compositionally biased region" description="Acidic residues" evidence="8">
    <location>
        <begin position="1042"/>
        <end position="1053"/>
    </location>
</feature>
<feature type="compositionally biased region" description="Acidic residues" evidence="8">
    <location>
        <begin position="642"/>
        <end position="652"/>
    </location>
</feature>
<dbReference type="PROSITE" id="PS51192">
    <property type="entry name" value="HELICASE_ATP_BIND_1"/>
    <property type="match status" value="1"/>
</dbReference>
<dbReference type="EC" id="3.6.4.13" evidence="2"/>
<keyword evidence="4" id="KW-0378">Hydrolase</keyword>
<dbReference type="InterPro" id="IPR001650">
    <property type="entry name" value="Helicase_C-like"/>
</dbReference>
<feature type="compositionally biased region" description="Gly residues" evidence="8">
    <location>
        <begin position="617"/>
        <end position="628"/>
    </location>
</feature>
<feature type="compositionally biased region" description="Acidic residues" evidence="8">
    <location>
        <begin position="180"/>
        <end position="200"/>
    </location>
</feature>
<feature type="region of interest" description="Disordered" evidence="8">
    <location>
        <begin position="1565"/>
        <end position="1594"/>
    </location>
</feature>
<dbReference type="Proteomes" id="UP000613740">
    <property type="component" value="Unassembled WGS sequence"/>
</dbReference>
<dbReference type="GO" id="GO:0005730">
    <property type="term" value="C:nucleolus"/>
    <property type="evidence" value="ECO:0007669"/>
    <property type="project" value="TreeGrafter"/>
</dbReference>
<dbReference type="Pfam" id="PF23362">
    <property type="entry name" value="DHX37_C"/>
    <property type="match status" value="1"/>
</dbReference>
<dbReference type="InterPro" id="IPR027417">
    <property type="entry name" value="P-loop_NTPase"/>
</dbReference>
<comment type="similarity">
    <text evidence="1">Belongs to the DEAD box helicase family. DEAH subfamily.</text>
</comment>
<dbReference type="FunFam" id="3.40.50.300:FF:000637">
    <property type="entry name" value="ATP-dependent RNA helicase DHX37/DHR1"/>
    <property type="match status" value="1"/>
</dbReference>
<dbReference type="PROSITE" id="PS00690">
    <property type="entry name" value="DEAH_ATP_HELICASE"/>
    <property type="match status" value="1"/>
</dbReference>
<reference evidence="11" key="1">
    <citation type="journal article" date="2020" name="bioRxiv">
        <title>Comparative genomics of Chlamydomonas.</title>
        <authorList>
            <person name="Craig R.J."/>
            <person name="Hasan A.R."/>
            <person name="Ness R.W."/>
            <person name="Keightley P.D."/>
        </authorList>
    </citation>
    <scope>NUCLEOTIDE SEQUENCE</scope>
    <source>
        <strain evidence="11">CCAP 11/173</strain>
    </source>
</reference>
<dbReference type="InterPro" id="IPR048333">
    <property type="entry name" value="HA2_WH"/>
</dbReference>
<dbReference type="OrthoDB" id="10253254at2759"/>
<evidence type="ECO:0000313" key="11">
    <source>
        <dbReference type="EMBL" id="KAG2437050.1"/>
    </source>
</evidence>
<name>A0A835W2N6_9CHLO</name>
<dbReference type="EMBL" id="JAEHOD010000047">
    <property type="protein sequence ID" value="KAG2437050.1"/>
    <property type="molecule type" value="Genomic_DNA"/>
</dbReference>
<feature type="compositionally biased region" description="Gly residues" evidence="8">
    <location>
        <begin position="1025"/>
        <end position="1037"/>
    </location>
</feature>
<dbReference type="Gene3D" id="3.40.50.300">
    <property type="entry name" value="P-loop containing nucleotide triphosphate hydrolases"/>
    <property type="match status" value="3"/>
</dbReference>
<dbReference type="Pfam" id="PF00271">
    <property type="entry name" value="Helicase_C"/>
    <property type="match status" value="1"/>
</dbReference>
<dbReference type="PANTHER" id="PTHR18934">
    <property type="entry name" value="ATP-DEPENDENT RNA HELICASE"/>
    <property type="match status" value="1"/>
</dbReference>
<sequence length="1594" mass="165366">MTKTSKRQQKNKQSNTCRSKAGGDNSLAGLDLLSDELRQQYEDAGINAADLLIASGPKQKGAKQGGGKAAEPEPELSKSQLRKLKQVQLKKERRENLSQVLATLNEHAASDSALALLRPLHQRGHRETKKQRLRRELQLQRAGIAPAVAAAAAGDGAGGGGGSSSELLRRRRVGRAEDMERSDDSEEEEEEDGHGDEDEELVKGGPAGAADDSGSGSEEDDQKPQPVVRLGPQQPQPQPKAAVDPEVAAAAAAAARKEAMRAAKKEAERIRAQELGGAVPAVQDESLGDGAEVAAARRQAAAAAAEAAHWPHRVVHVTRPAAITAARLGLPISGMEADIMEAVAAHDVIVLAGETGCGKTTQVPQFLLEAGYGCKDFPERAGAVGITQPRRVAAVSTAQRVAEELGCAIGEAVGYQVRYDRSVGSGTALKFMTDGILLRELQLDFSLSAYSAIIVDEAHERALNTDLLLGMLSRIVPLRRRLWRQRQEALARGEAPPPGPPVYPLKLIVMSATLRTSDFTENKRLFDTPPPVINVPARQFPVTVHFSRRTEMTDYVSAAFRKVTRIHAELPPGGVLVFLTGQREVEGLCKRLRGHYAAQRARRAAAGSGSGRPAAGAGPGGGGGGGGGDDGDGDGDGSAAAEGEEEEEEELVEQYGGGGGDGAEVAGDAAERRRRGGDAEVDDYGEMNGDDPEGDEDEEEVVVMGGDQFTPEEIAEAERRFEETYGRQLPGAAAVGAGAGAAGGAAGGGDKGAEAATGAAAPVYVLPLYAMLPQARQAKVFAPHPPGSRLIIVATNVAETSLTIPGIRYVVDAGRSKQKLLEDTSGGQVARYEVRWISKASASQRAGRAGRTCPGHAYRLFSSAHFNDTFPEHSPPEIVNTSLEGTVLVMKAMGVDRVHNFPFPTPPEPAALLAAHKCLEALGALSPGGGRLTDIGRAMAAFPISPRHARMLLEVLRWHKSLSAEQEGEQDSGAGSGAAAAAAAAAGPLSVPEAVARRAGRALPYAVALAAAVSVESPFIHIDTVGGGDDGGGGSGGRDQDDAAADDEDDPEDGGAAGARGKRAGGKAGRGGDVGKKQPKKVRRGSGGGGRDDYEEEEEDGGGDEDEEEEERAGPGPSSAARRAAAAAAKEASRRKREAAAALQARFRHPHSDALSALAALVAFEAAGEDEEFAARHFLHGRNLREAADLHKQLLRMLALQQVRDAAGGGSGAAAAGGEGGGALAEELAAAAKEIAAAMALAPDARSSKAQAAAAARAAAAAAAGAKDVAGATAAALLPERVTAVLRRALAAGWADQVARRVRSAEYLKQLGESRRKHHAVRYQPACLPDPGDHVFLHPRSALHGSAPELVVYGGLLRTDKRPYMAGLTAIEPEWLTESGTPLCVLSEEPLADPPPAYRGGATDAVVAYREARYGLHGWALPPVAAPHPAAAERAAVFGAALLEGRVLPALADLRPHLAASPAMLLRPELRGVARVGELVGALTRAHVDSRSSLAAAWRQQPGLLQRELSAWVTKSQQGALLRMWPRLLEQAAAPAAGAGGAAGRGGAGRKEKAKVAVVAVKTGAGAAGSQAGAGKGQNTGKKQQGKSKSSRGF</sequence>
<dbReference type="SMART" id="SM00487">
    <property type="entry name" value="DEXDc"/>
    <property type="match status" value="1"/>
</dbReference>
<feature type="region of interest" description="Disordered" evidence="8">
    <location>
        <begin position="150"/>
        <end position="245"/>
    </location>
</feature>
<dbReference type="InterPro" id="IPR002464">
    <property type="entry name" value="DNA/RNA_helicase_DEAH_CS"/>
</dbReference>
<comment type="catalytic activity">
    <reaction evidence="7">
        <text>ATP + H2O = ADP + phosphate + H(+)</text>
        <dbReference type="Rhea" id="RHEA:13065"/>
        <dbReference type="ChEBI" id="CHEBI:15377"/>
        <dbReference type="ChEBI" id="CHEBI:15378"/>
        <dbReference type="ChEBI" id="CHEBI:30616"/>
        <dbReference type="ChEBI" id="CHEBI:43474"/>
        <dbReference type="ChEBI" id="CHEBI:456216"/>
        <dbReference type="EC" id="3.6.4.13"/>
    </reaction>
</comment>
<dbReference type="InterPro" id="IPR007502">
    <property type="entry name" value="Helicase-assoc_dom"/>
</dbReference>
<dbReference type="GO" id="GO:0000462">
    <property type="term" value="P:maturation of SSU-rRNA from tricistronic rRNA transcript (SSU-rRNA, 5.8S rRNA, LSU-rRNA)"/>
    <property type="evidence" value="ECO:0007669"/>
    <property type="project" value="TreeGrafter"/>
</dbReference>
<dbReference type="PANTHER" id="PTHR18934:SF99">
    <property type="entry name" value="ATP-DEPENDENT RNA HELICASE DHX37-RELATED"/>
    <property type="match status" value="1"/>
</dbReference>
<dbReference type="PROSITE" id="PS51194">
    <property type="entry name" value="HELICASE_CTER"/>
    <property type="match status" value="1"/>
</dbReference>
<accession>A0A835W2N6</accession>
<feature type="region of interest" description="Disordered" evidence="8">
    <location>
        <begin position="57"/>
        <end position="93"/>
    </location>
</feature>
<evidence type="ECO:0000256" key="4">
    <source>
        <dbReference type="ARBA" id="ARBA00022801"/>
    </source>
</evidence>